<evidence type="ECO:0000256" key="10">
    <source>
        <dbReference type="ARBA" id="ARBA00023170"/>
    </source>
</evidence>
<feature type="non-terminal residue" evidence="13">
    <location>
        <position position="1"/>
    </location>
</feature>
<comment type="similarity">
    <text evidence="2">Belongs to the ERD2 family.</text>
</comment>
<keyword evidence="7" id="KW-0653">Protein transport</keyword>
<name>A0ABQ7XWG2_BRANA</name>
<organism evidence="13 14">
    <name type="scientific">Brassica napus</name>
    <name type="common">Rape</name>
    <dbReference type="NCBI Taxonomy" id="3708"/>
    <lineage>
        <taxon>Eukaryota</taxon>
        <taxon>Viridiplantae</taxon>
        <taxon>Streptophyta</taxon>
        <taxon>Embryophyta</taxon>
        <taxon>Tracheophyta</taxon>
        <taxon>Spermatophyta</taxon>
        <taxon>Magnoliopsida</taxon>
        <taxon>eudicotyledons</taxon>
        <taxon>Gunneridae</taxon>
        <taxon>Pentapetalae</taxon>
        <taxon>rosids</taxon>
        <taxon>malvids</taxon>
        <taxon>Brassicales</taxon>
        <taxon>Brassicaceae</taxon>
        <taxon>Brassiceae</taxon>
        <taxon>Brassica</taxon>
    </lineage>
</organism>
<sequence length="426" mass="48009">VSSSSSCRRGKEKKRRMKSPIQAVWSWARRQPTKVGAFLAIAGMAALVLLRFIVHDHDNLFVAGEAVHSIRICAVCALCCASFVDPSIHLSQHSKQDFLGVMCVARSCFSSFSAIVEPFTGHYIFALGVARFLSCAQWVLDTRGRLLVALGYGLWPSMVLISEIVQTFILADFCYYYVKSVFGGQLALLLPSGVVKNVKKGRKLMGLDMFLLNEKVVVSVSETNPLIIYLRNVEKLLESERFYNLFQILLNKISGPVLILGSRILVPEDDFQEVGEEVSALFPYNIEIRPHEDESQLSSWKNRLEDDMKMVQFQDNKNQSIPHEPQYHCIFAGMSEPKIVVATSINPTLLIASRNVFRRKNASLMFNKGRWSCFRLTRTAKHLFMLNYALKKLVDDKTTKDYNIEGGSVLHLVLALSGGVDVLWVF</sequence>
<evidence type="ECO:0000256" key="11">
    <source>
        <dbReference type="SAM" id="Phobius"/>
    </source>
</evidence>
<evidence type="ECO:0000256" key="8">
    <source>
        <dbReference type="ARBA" id="ARBA00022989"/>
    </source>
</evidence>
<feature type="transmembrane region" description="Helical" evidence="11">
    <location>
        <begin position="147"/>
        <end position="169"/>
    </location>
</feature>
<reference evidence="13 14" key="1">
    <citation type="submission" date="2021-05" db="EMBL/GenBank/DDBJ databases">
        <title>Genome Assembly of Synthetic Allotetraploid Brassica napus Reveals Homoeologous Exchanges between Subgenomes.</title>
        <authorList>
            <person name="Davis J.T."/>
        </authorList>
    </citation>
    <scope>NUCLEOTIDE SEQUENCE [LARGE SCALE GENOMIC DNA]</scope>
    <source>
        <strain evidence="14">cv. Da-Ae</strain>
        <tissue evidence="13">Seedling</tissue>
    </source>
</reference>
<evidence type="ECO:0000313" key="14">
    <source>
        <dbReference type="Proteomes" id="UP000824890"/>
    </source>
</evidence>
<dbReference type="InterPro" id="IPR029071">
    <property type="entry name" value="Ubiquitin-like_domsf"/>
</dbReference>
<protein>
    <recommendedName>
        <fullName evidence="12">Ubiquitin-like domain-containing protein</fullName>
    </recommendedName>
</protein>
<evidence type="ECO:0000256" key="6">
    <source>
        <dbReference type="ARBA" id="ARBA00022892"/>
    </source>
</evidence>
<keyword evidence="6" id="KW-0931">ER-Golgi transport</keyword>
<evidence type="ECO:0000313" key="13">
    <source>
        <dbReference type="EMBL" id="KAH0860226.1"/>
    </source>
</evidence>
<dbReference type="EMBL" id="JAGKQM010000019">
    <property type="protein sequence ID" value="KAH0860226.1"/>
    <property type="molecule type" value="Genomic_DNA"/>
</dbReference>
<evidence type="ECO:0000256" key="9">
    <source>
        <dbReference type="ARBA" id="ARBA00023136"/>
    </source>
</evidence>
<dbReference type="Gene3D" id="3.10.20.90">
    <property type="entry name" value="Phosphatidylinositol 3-kinase Catalytic Subunit, Chain A, domain 1"/>
    <property type="match status" value="1"/>
</dbReference>
<evidence type="ECO:0000259" key="12">
    <source>
        <dbReference type="PROSITE" id="PS50053"/>
    </source>
</evidence>
<evidence type="ECO:0000256" key="5">
    <source>
        <dbReference type="ARBA" id="ARBA00022824"/>
    </source>
</evidence>
<accession>A0ABQ7XWG2</accession>
<dbReference type="InterPro" id="IPR000626">
    <property type="entry name" value="Ubiquitin-like_dom"/>
</dbReference>
<evidence type="ECO:0000256" key="1">
    <source>
        <dbReference type="ARBA" id="ARBA00004477"/>
    </source>
</evidence>
<dbReference type="Proteomes" id="UP000824890">
    <property type="component" value="Unassembled WGS sequence"/>
</dbReference>
<dbReference type="PROSITE" id="PS50053">
    <property type="entry name" value="UBIQUITIN_2"/>
    <property type="match status" value="1"/>
</dbReference>
<evidence type="ECO:0000256" key="7">
    <source>
        <dbReference type="ARBA" id="ARBA00022927"/>
    </source>
</evidence>
<keyword evidence="3" id="KW-0813">Transport</keyword>
<keyword evidence="5" id="KW-0256">Endoplasmic reticulum</keyword>
<keyword evidence="9 11" id="KW-0472">Membrane</keyword>
<keyword evidence="10" id="KW-0675">Receptor</keyword>
<comment type="subcellular location">
    <subcellularLocation>
        <location evidence="1">Endoplasmic reticulum membrane</location>
        <topology evidence="1">Multi-pass membrane protein</topology>
    </subcellularLocation>
</comment>
<keyword evidence="8 11" id="KW-1133">Transmembrane helix</keyword>
<feature type="transmembrane region" description="Helical" evidence="11">
    <location>
        <begin position="175"/>
        <end position="195"/>
    </location>
</feature>
<evidence type="ECO:0000256" key="3">
    <source>
        <dbReference type="ARBA" id="ARBA00022448"/>
    </source>
</evidence>
<gene>
    <name evidence="13" type="ORF">HID58_088487</name>
</gene>
<keyword evidence="14" id="KW-1185">Reference proteome</keyword>
<dbReference type="PANTHER" id="PTHR10585">
    <property type="entry name" value="ER LUMEN PROTEIN RETAINING RECEPTOR"/>
    <property type="match status" value="1"/>
</dbReference>
<evidence type="ECO:0000256" key="2">
    <source>
        <dbReference type="ARBA" id="ARBA00010120"/>
    </source>
</evidence>
<feature type="domain" description="Ubiquitin-like" evidence="12">
    <location>
        <begin position="386"/>
        <end position="419"/>
    </location>
</feature>
<keyword evidence="4 11" id="KW-0812">Transmembrane</keyword>
<comment type="caution">
    <text evidence="13">The sequence shown here is derived from an EMBL/GenBank/DDBJ whole genome shotgun (WGS) entry which is preliminary data.</text>
</comment>
<dbReference type="SUPFAM" id="SSF54236">
    <property type="entry name" value="Ubiquitin-like"/>
    <property type="match status" value="1"/>
</dbReference>
<dbReference type="InterPro" id="IPR000133">
    <property type="entry name" value="ER_ret_rcpt"/>
</dbReference>
<evidence type="ECO:0000256" key="4">
    <source>
        <dbReference type="ARBA" id="ARBA00022692"/>
    </source>
</evidence>
<proteinExistence type="inferred from homology"/>
<feature type="transmembrane region" description="Helical" evidence="11">
    <location>
        <begin position="122"/>
        <end position="140"/>
    </location>
</feature>
<feature type="transmembrane region" description="Helical" evidence="11">
    <location>
        <begin position="35"/>
        <end position="54"/>
    </location>
</feature>